<dbReference type="InterPro" id="IPR013783">
    <property type="entry name" value="Ig-like_fold"/>
</dbReference>
<keyword evidence="1" id="KW-0812">Transmembrane</keyword>
<dbReference type="GeneTree" id="ENSGT01120000272148"/>
<dbReference type="AlphaFoldDB" id="A0A3Q2FSU7"/>
<dbReference type="Proteomes" id="UP000265020">
    <property type="component" value="Unassembled WGS sequence"/>
</dbReference>
<keyword evidence="4" id="KW-1185">Reference proteome</keyword>
<keyword evidence="1" id="KW-1133">Transmembrane helix</keyword>
<keyword evidence="1" id="KW-0472">Membrane</keyword>
<accession>A0A3Q2FSU7</accession>
<reference evidence="3" key="1">
    <citation type="submission" date="2025-08" db="UniProtKB">
        <authorList>
            <consortium name="Ensembl"/>
        </authorList>
    </citation>
    <scope>IDENTIFICATION</scope>
</reference>
<dbReference type="SUPFAM" id="SSF48726">
    <property type="entry name" value="Immunoglobulin"/>
    <property type="match status" value="2"/>
</dbReference>
<dbReference type="InterPro" id="IPR007110">
    <property type="entry name" value="Ig-like_dom"/>
</dbReference>
<evidence type="ECO:0000256" key="1">
    <source>
        <dbReference type="SAM" id="Phobius"/>
    </source>
</evidence>
<dbReference type="PANTHER" id="PTHR46013:SF4">
    <property type="entry name" value="B-CELL RECEPTOR CD22-RELATED"/>
    <property type="match status" value="1"/>
</dbReference>
<reference evidence="3" key="2">
    <citation type="submission" date="2025-09" db="UniProtKB">
        <authorList>
            <consortium name="Ensembl"/>
        </authorList>
    </citation>
    <scope>IDENTIFICATION</scope>
</reference>
<dbReference type="InterPro" id="IPR056386">
    <property type="entry name" value="Ig_CD22"/>
</dbReference>
<dbReference type="Gene3D" id="2.60.40.10">
    <property type="entry name" value="Immunoglobulins"/>
    <property type="match status" value="2"/>
</dbReference>
<feature type="domain" description="Ig-like" evidence="2">
    <location>
        <begin position="74"/>
        <end position="246"/>
    </location>
</feature>
<name>A0A3Q2FSU7_CYPVA</name>
<dbReference type="PROSITE" id="PS50835">
    <property type="entry name" value="IG_LIKE"/>
    <property type="match status" value="1"/>
</dbReference>
<evidence type="ECO:0000313" key="3">
    <source>
        <dbReference type="Ensembl" id="ENSCVAP00000009650.1"/>
    </source>
</evidence>
<dbReference type="Pfam" id="PF24518">
    <property type="entry name" value="Ig_CD22"/>
    <property type="match status" value="1"/>
</dbReference>
<dbReference type="PANTHER" id="PTHR46013">
    <property type="entry name" value="VASCULAR CELL ADHESION MOLECULE 1"/>
    <property type="match status" value="1"/>
</dbReference>
<protein>
    <recommendedName>
        <fullName evidence="2">Ig-like domain-containing protein</fullName>
    </recommendedName>
</protein>
<proteinExistence type="predicted"/>
<dbReference type="Ensembl" id="ENSCVAT00000016117.1">
    <property type="protein sequence ID" value="ENSCVAP00000009650.1"/>
    <property type="gene ID" value="ENSCVAG00000011639.1"/>
</dbReference>
<feature type="transmembrane region" description="Helical" evidence="1">
    <location>
        <begin position="333"/>
        <end position="362"/>
    </location>
</feature>
<organism evidence="3 4">
    <name type="scientific">Cyprinodon variegatus</name>
    <name type="common">Sheepshead minnow</name>
    <dbReference type="NCBI Taxonomy" id="28743"/>
    <lineage>
        <taxon>Eukaryota</taxon>
        <taxon>Metazoa</taxon>
        <taxon>Chordata</taxon>
        <taxon>Craniata</taxon>
        <taxon>Vertebrata</taxon>
        <taxon>Euteleostomi</taxon>
        <taxon>Actinopterygii</taxon>
        <taxon>Neopterygii</taxon>
        <taxon>Teleostei</taxon>
        <taxon>Neoteleostei</taxon>
        <taxon>Acanthomorphata</taxon>
        <taxon>Ovalentaria</taxon>
        <taxon>Atherinomorphae</taxon>
        <taxon>Cyprinodontiformes</taxon>
        <taxon>Cyprinodontidae</taxon>
        <taxon>Cyprinodon</taxon>
    </lineage>
</organism>
<evidence type="ECO:0000313" key="4">
    <source>
        <dbReference type="Proteomes" id="UP000265020"/>
    </source>
</evidence>
<evidence type="ECO:0000259" key="2">
    <source>
        <dbReference type="PROSITE" id="PS50835"/>
    </source>
</evidence>
<dbReference type="InterPro" id="IPR036179">
    <property type="entry name" value="Ig-like_dom_sf"/>
</dbReference>
<sequence>MRGIFKCFYIINITSNDEGTPEDLMLDPEYKGRVQHLYNRNSCKLRITDLRERDSAQYQFRFTTTDKRSYTGSPGVSLSVTEKLDYIWAELKCQSSCQSNNQSFIWMKNGSKILRETSSSFSVSVYSADIYSCALKGYKEFPSPSVCKFSKLSFKIRKLSGWEVTHNMPHKNIGCAWNISDLTNVYFSYSVFFFFFKSHSSIVSLFGIFHNKSQLIFSSIQSSDSGQYDCVAANQLGRKRSQSRFSFIDSQNVISGLVHINTAILDHLKSCRVLGRRNVNKAASKRARPRQEENRLMAKLRRNPHRPLSPSILLSTVHSLDNLRLKLSLEKEFSFIVISLLSTLSSFSFFLFLISFSTYFAVSIKSVTLPA</sequence>